<name>A0A2H0RLF2_9BACT</name>
<sequence length="183" mass="20560">MESFTLSPKMPDPCLPFHDWVRTLLYVWAGYGGCRPPDAPQDKSCPDPTRTLSNETIDQIVSGMFCLPPDRMLAFVARHTPPNDDISANLGEGTILAGGVGASQIFYRFIRIIGSCGETVYGYRRYWHRPNNPIFPFPEDLQAAIDLGRRTCLFRIALGNVDEFTRGQIRFFSDLHVLLAAHP</sequence>
<accession>A0A2H0RLF2</accession>
<organism evidence="1 2">
    <name type="scientific">Candidatus Uhrbacteria bacterium CG10_big_fil_rev_8_21_14_0_10_50_16</name>
    <dbReference type="NCBI Taxonomy" id="1975039"/>
    <lineage>
        <taxon>Bacteria</taxon>
        <taxon>Candidatus Uhriibacteriota</taxon>
    </lineage>
</organism>
<gene>
    <name evidence="1" type="ORF">COV06_03750</name>
</gene>
<evidence type="ECO:0000313" key="2">
    <source>
        <dbReference type="Proteomes" id="UP000230084"/>
    </source>
</evidence>
<evidence type="ECO:0000313" key="1">
    <source>
        <dbReference type="EMBL" id="PIR47369.1"/>
    </source>
</evidence>
<dbReference type="EMBL" id="PCYM01000007">
    <property type="protein sequence ID" value="PIR47369.1"/>
    <property type="molecule type" value="Genomic_DNA"/>
</dbReference>
<proteinExistence type="predicted"/>
<reference evidence="1 2" key="1">
    <citation type="submission" date="2017-09" db="EMBL/GenBank/DDBJ databases">
        <title>Depth-based differentiation of microbial function through sediment-hosted aquifers and enrichment of novel symbionts in the deep terrestrial subsurface.</title>
        <authorList>
            <person name="Probst A.J."/>
            <person name="Ladd B."/>
            <person name="Jarett J.K."/>
            <person name="Geller-Mcgrath D.E."/>
            <person name="Sieber C.M."/>
            <person name="Emerson J.B."/>
            <person name="Anantharaman K."/>
            <person name="Thomas B.C."/>
            <person name="Malmstrom R."/>
            <person name="Stieglmeier M."/>
            <person name="Klingl A."/>
            <person name="Woyke T."/>
            <person name="Ryan C.M."/>
            <person name="Banfield J.F."/>
        </authorList>
    </citation>
    <scope>NUCLEOTIDE SEQUENCE [LARGE SCALE GENOMIC DNA]</scope>
    <source>
        <strain evidence="1">CG10_big_fil_rev_8_21_14_0_10_50_16</strain>
    </source>
</reference>
<dbReference type="AlphaFoldDB" id="A0A2H0RLF2"/>
<protein>
    <submittedName>
        <fullName evidence="1">Uncharacterized protein</fullName>
    </submittedName>
</protein>
<comment type="caution">
    <text evidence="1">The sequence shown here is derived from an EMBL/GenBank/DDBJ whole genome shotgun (WGS) entry which is preliminary data.</text>
</comment>
<dbReference type="Proteomes" id="UP000230084">
    <property type="component" value="Unassembled WGS sequence"/>
</dbReference>